<feature type="transmembrane region" description="Helical" evidence="1">
    <location>
        <begin position="6"/>
        <end position="27"/>
    </location>
</feature>
<keyword evidence="2" id="KW-0614">Plasmid</keyword>
<sequence>MGLIAGLGLIAVCIMGILGIIIILLGLMKSFKHGTVKGQVIAVPQLHFLRVTPEELMPFDATINIKINGLFDYKHELEKWIKKFGTPISIELCEPSKFVIQGKRLSVTITTVIINSETVFV</sequence>
<evidence type="ECO:0000256" key="1">
    <source>
        <dbReference type="SAM" id="Phobius"/>
    </source>
</evidence>
<keyword evidence="1" id="KW-0472">Membrane</keyword>
<organism evidence="2">
    <name type="scientific">Lysinibacillus sphaericus</name>
    <name type="common">Bacillus sphaericus</name>
    <dbReference type="NCBI Taxonomy" id="1421"/>
    <lineage>
        <taxon>Bacteria</taxon>
        <taxon>Bacillati</taxon>
        <taxon>Bacillota</taxon>
        <taxon>Bacilli</taxon>
        <taxon>Bacillales</taxon>
        <taxon>Bacillaceae</taxon>
        <taxon>Lysinibacillus</taxon>
    </lineage>
</organism>
<accession>A0A6H0A1N9</accession>
<dbReference type="RefSeq" id="WP_031417311.1">
    <property type="nucleotide sequence ID" value="NZ_JPDK01000088.1"/>
</dbReference>
<name>A0A6H0A1N9_LYSSH</name>
<protein>
    <submittedName>
        <fullName evidence="2">Uncharacterized protein</fullName>
    </submittedName>
</protein>
<dbReference type="AlphaFoldDB" id="A0A6H0A1N9"/>
<keyword evidence="1" id="KW-0812">Transmembrane</keyword>
<keyword evidence="1" id="KW-1133">Transmembrane helix</keyword>
<evidence type="ECO:0000313" key="2">
    <source>
        <dbReference type="EMBL" id="QIS31229.1"/>
    </source>
</evidence>
<reference evidence="2" key="1">
    <citation type="submission" date="2020-02" db="EMBL/GenBank/DDBJ databases">
        <authorList>
            <person name="Hu X."/>
            <person name="Yuan Z."/>
            <person name="Cheng J."/>
            <person name="Geng P."/>
        </authorList>
    </citation>
    <scope>NUCLEOTIDE SEQUENCE</scope>
    <source>
        <strain evidence="2">SSII-1</strain>
        <plasmid evidence="2">pSSII-1</plasmid>
    </source>
</reference>
<proteinExistence type="predicted"/>
<geneLocation type="plasmid" evidence="2">
    <name>pSSII-1</name>
</geneLocation>
<dbReference type="EMBL" id="MT075580">
    <property type="protein sequence ID" value="QIS31229.1"/>
    <property type="molecule type" value="Genomic_DNA"/>
</dbReference>